<dbReference type="EMBL" id="SOCP01000015">
    <property type="protein sequence ID" value="TDV43586.1"/>
    <property type="molecule type" value="Genomic_DNA"/>
</dbReference>
<protein>
    <submittedName>
        <fullName evidence="2">Uncharacterized protein</fullName>
    </submittedName>
</protein>
<evidence type="ECO:0000256" key="1">
    <source>
        <dbReference type="SAM" id="Phobius"/>
    </source>
</evidence>
<keyword evidence="1" id="KW-0472">Membrane</keyword>
<keyword evidence="1" id="KW-0812">Transmembrane</keyword>
<keyword evidence="1" id="KW-1133">Transmembrane helix</keyword>
<keyword evidence="3" id="KW-1185">Reference proteome</keyword>
<gene>
    <name evidence="2" type="ORF">CLV71_11548</name>
</gene>
<dbReference type="AlphaFoldDB" id="A0A4R7V7E4"/>
<proteinExistence type="predicted"/>
<reference evidence="2 3" key="1">
    <citation type="submission" date="2019-03" db="EMBL/GenBank/DDBJ databases">
        <title>Genomic Encyclopedia of Archaeal and Bacterial Type Strains, Phase II (KMG-II): from individual species to whole genera.</title>
        <authorList>
            <person name="Goeker M."/>
        </authorList>
    </citation>
    <scope>NUCLEOTIDE SEQUENCE [LARGE SCALE GENOMIC DNA]</scope>
    <source>
        <strain evidence="2 3">DSM 45499</strain>
    </source>
</reference>
<name>A0A4R7V7E4_9PSEU</name>
<feature type="transmembrane region" description="Helical" evidence="1">
    <location>
        <begin position="178"/>
        <end position="199"/>
    </location>
</feature>
<evidence type="ECO:0000313" key="3">
    <source>
        <dbReference type="Proteomes" id="UP000294927"/>
    </source>
</evidence>
<accession>A0A4R7V7E4</accession>
<sequence>MAWLSRSVRTPFAAAVLGLLVLAGWAAWSAGLFDGELAGRVRTSSVYAAPGIDLDVGAAERVVGNRRLVVVFLDGGADLSQACEDTEDAAAGTLVMFFQPEGDELDHYGCSSLVRDDDEGDAFGKAFVAENAVAGGADQFVDRPLEAVKVVAVNYDALVKAGVVPDGARTIEPSAPRYVLAVAAVLTVVGGAVAVFLVGRRVGRLAAGRSGGGEALSDARVSLNAKAAVLAQRIIELDRRPVSDEQRRLAADYAALAADIAGQEGKVGPGLVERVRVLSERADRLADRPAKPRRKS</sequence>
<organism evidence="2 3">
    <name type="scientific">Actinophytocola oryzae</name>
    <dbReference type="NCBI Taxonomy" id="502181"/>
    <lineage>
        <taxon>Bacteria</taxon>
        <taxon>Bacillati</taxon>
        <taxon>Actinomycetota</taxon>
        <taxon>Actinomycetes</taxon>
        <taxon>Pseudonocardiales</taxon>
        <taxon>Pseudonocardiaceae</taxon>
    </lineage>
</organism>
<evidence type="ECO:0000313" key="2">
    <source>
        <dbReference type="EMBL" id="TDV43586.1"/>
    </source>
</evidence>
<dbReference type="Proteomes" id="UP000294927">
    <property type="component" value="Unassembled WGS sequence"/>
</dbReference>
<comment type="caution">
    <text evidence="2">The sequence shown here is derived from an EMBL/GenBank/DDBJ whole genome shotgun (WGS) entry which is preliminary data.</text>
</comment>